<keyword evidence="4" id="KW-0808">Transferase</keyword>
<organism evidence="8">
    <name type="scientific">viral metagenome</name>
    <dbReference type="NCBI Taxonomy" id="1070528"/>
    <lineage>
        <taxon>unclassified sequences</taxon>
        <taxon>metagenomes</taxon>
        <taxon>organismal metagenomes</taxon>
    </lineage>
</organism>
<dbReference type="GO" id="GO:0046104">
    <property type="term" value="P:thymidine metabolic process"/>
    <property type="evidence" value="ECO:0007669"/>
    <property type="project" value="TreeGrafter"/>
</dbReference>
<reference evidence="8" key="1">
    <citation type="journal article" date="2020" name="Nature">
        <title>Giant virus diversity and host interactions through global metagenomics.</title>
        <authorList>
            <person name="Schulz F."/>
            <person name="Roux S."/>
            <person name="Paez-Espino D."/>
            <person name="Jungbluth S."/>
            <person name="Walsh D.A."/>
            <person name="Denef V.J."/>
            <person name="McMahon K.D."/>
            <person name="Konstantinidis K.T."/>
            <person name="Eloe-Fadrosh E.A."/>
            <person name="Kyrpides N.C."/>
            <person name="Woyke T."/>
        </authorList>
    </citation>
    <scope>NUCLEOTIDE SEQUENCE</scope>
    <source>
        <strain evidence="8">GVMAG-M-3300024258-14</strain>
    </source>
</reference>
<evidence type="ECO:0000256" key="4">
    <source>
        <dbReference type="ARBA" id="ARBA00022679"/>
    </source>
</evidence>
<keyword evidence="6" id="KW-0418">Kinase</keyword>
<dbReference type="SUPFAM" id="SSF52540">
    <property type="entry name" value="P-loop containing nucleoside triphosphate hydrolases"/>
    <property type="match status" value="1"/>
</dbReference>
<keyword evidence="5" id="KW-0547">Nucleotide-binding</keyword>
<dbReference type="PANTHER" id="PTHR11441">
    <property type="entry name" value="THYMIDINE KINASE"/>
    <property type="match status" value="1"/>
</dbReference>
<evidence type="ECO:0000256" key="1">
    <source>
        <dbReference type="ARBA" id="ARBA00007587"/>
    </source>
</evidence>
<dbReference type="GO" id="GO:0005524">
    <property type="term" value="F:ATP binding"/>
    <property type="evidence" value="ECO:0007669"/>
    <property type="project" value="UniProtKB-KW"/>
</dbReference>
<dbReference type="PANTHER" id="PTHR11441:SF0">
    <property type="entry name" value="THYMIDINE KINASE, CYTOSOLIC"/>
    <property type="match status" value="1"/>
</dbReference>
<evidence type="ECO:0000256" key="6">
    <source>
        <dbReference type="ARBA" id="ARBA00022777"/>
    </source>
</evidence>
<keyword evidence="3" id="KW-0237">DNA synthesis</keyword>
<evidence type="ECO:0000256" key="2">
    <source>
        <dbReference type="ARBA" id="ARBA00012118"/>
    </source>
</evidence>
<dbReference type="EC" id="2.7.1.21" evidence="2"/>
<dbReference type="Gene3D" id="3.40.50.300">
    <property type="entry name" value="P-loop containing nucleotide triphosphate hydrolases"/>
    <property type="match status" value="1"/>
</dbReference>
<keyword evidence="7" id="KW-0067">ATP-binding</keyword>
<dbReference type="Gene3D" id="3.30.60.20">
    <property type="match status" value="1"/>
</dbReference>
<dbReference type="GO" id="GO:0071897">
    <property type="term" value="P:DNA biosynthetic process"/>
    <property type="evidence" value="ECO:0007669"/>
    <property type="project" value="UniProtKB-KW"/>
</dbReference>
<dbReference type="PROSITE" id="PS00603">
    <property type="entry name" value="TK_CELLULAR_TYPE"/>
    <property type="match status" value="1"/>
</dbReference>
<accession>A0A6C0IKU7</accession>
<dbReference type="Pfam" id="PF00265">
    <property type="entry name" value="TK"/>
    <property type="match status" value="1"/>
</dbReference>
<dbReference type="SUPFAM" id="SSF57716">
    <property type="entry name" value="Glucocorticoid receptor-like (DNA-binding domain)"/>
    <property type="match status" value="1"/>
</dbReference>
<evidence type="ECO:0000256" key="3">
    <source>
        <dbReference type="ARBA" id="ARBA00022634"/>
    </source>
</evidence>
<comment type="similarity">
    <text evidence="1">Belongs to the thymidine kinase family.</text>
</comment>
<evidence type="ECO:0000256" key="5">
    <source>
        <dbReference type="ARBA" id="ARBA00022741"/>
    </source>
</evidence>
<name>A0A6C0IKU7_9ZZZZ</name>
<dbReference type="GO" id="GO:0004797">
    <property type="term" value="F:thymidine kinase activity"/>
    <property type="evidence" value="ECO:0007669"/>
    <property type="project" value="UniProtKB-EC"/>
</dbReference>
<dbReference type="AlphaFoldDB" id="A0A6C0IKU7"/>
<dbReference type="EMBL" id="MN740210">
    <property type="protein sequence ID" value="QHT93814.1"/>
    <property type="molecule type" value="Genomic_DNA"/>
</dbReference>
<dbReference type="InterPro" id="IPR027417">
    <property type="entry name" value="P-loop_NTPase"/>
</dbReference>
<evidence type="ECO:0000313" key="8">
    <source>
        <dbReference type="EMBL" id="QHT93814.1"/>
    </source>
</evidence>
<protein>
    <recommendedName>
        <fullName evidence="2">thymidine kinase</fullName>
        <ecNumber evidence="2">2.7.1.21</ecNumber>
    </recommendedName>
</protein>
<evidence type="ECO:0000256" key="7">
    <source>
        <dbReference type="ARBA" id="ARBA00022840"/>
    </source>
</evidence>
<dbReference type="PIRSF" id="PIRSF035805">
    <property type="entry name" value="TK_cell"/>
    <property type="match status" value="1"/>
</dbReference>
<proteinExistence type="inferred from homology"/>
<dbReference type="InterPro" id="IPR020633">
    <property type="entry name" value="Thymidine_kinase_CS"/>
</dbReference>
<sequence>MELNNSAYLEINIGPMFSGKTSKLIELYKKYSYCNITVLPVNHISDNRYSDTMLSSHDKNMIPCVKTSLLFDIDESVLHSSEVILINEGQFFTDLVDFVRTMLQQQKKIYVFGLDGDFQRNKFGNILDLIPLCDNIYKLHSLCGLCKTGKKGLFSKRVTNEKSQVLIGSDNYIPCCRECYENCA</sequence>
<dbReference type="InterPro" id="IPR001267">
    <property type="entry name" value="Thymidine_kinase"/>
</dbReference>